<evidence type="ECO:0000313" key="2">
    <source>
        <dbReference type="Proteomes" id="UP000283587"/>
    </source>
</evidence>
<dbReference type="Proteomes" id="UP000283587">
    <property type="component" value="Unassembled WGS sequence"/>
</dbReference>
<protein>
    <submittedName>
        <fullName evidence="1">Uncharacterized protein</fullName>
    </submittedName>
</protein>
<proteinExistence type="predicted"/>
<dbReference type="AlphaFoldDB" id="A0A418ZS76"/>
<comment type="caution">
    <text evidence="1">The sequence shown here is derived from an EMBL/GenBank/DDBJ whole genome shotgun (WGS) entry which is preliminary data.</text>
</comment>
<organism evidence="1 2">
    <name type="scientific">Paracoccus siganidrum</name>
    <dbReference type="NCBI Taxonomy" id="1276757"/>
    <lineage>
        <taxon>Bacteria</taxon>
        <taxon>Pseudomonadati</taxon>
        <taxon>Pseudomonadota</taxon>
        <taxon>Alphaproteobacteria</taxon>
        <taxon>Rhodobacterales</taxon>
        <taxon>Paracoccaceae</taxon>
        <taxon>Paracoccus</taxon>
    </lineage>
</organism>
<sequence>MTFEFIAPGEGTEPELEIGLIFPHRAAMPAGIVLAGHSSLMPSGGPTLGAIGHWISAMPVWLTPGDRYVQELIAHGMMRAEVIPDGVHLNDANGVARDAEWQGAVFITGQLHAGAVGIIAEAGLASIQTHFRAGLGGTEFGGALDIADPLPSPGQGEPEGPDLPANLLFWTPASDTGPALRARNRLSRAAS</sequence>
<name>A0A418ZS76_9RHOB</name>
<accession>A0A418ZS76</accession>
<reference evidence="2" key="1">
    <citation type="submission" date="2018-09" db="EMBL/GenBank/DDBJ databases">
        <title>Paracoccus onubensis nov. sp. a moderate halophilic bacterium isolated from Gruta de las Maravillas (Aracena, Spain).</title>
        <authorList>
            <person name="Jurado V."/>
            <person name="Gutierrez-Patricio S."/>
            <person name="Gonzalez-Pimentel J.L."/>
            <person name="Miller A.Z."/>
            <person name="Laiz L."/>
            <person name="Saiz-Jimenez C."/>
        </authorList>
    </citation>
    <scope>NUCLEOTIDE SEQUENCE [LARGE SCALE GENOMIC DNA]</scope>
    <source>
        <strain evidence="2">DSM 26381</strain>
    </source>
</reference>
<gene>
    <name evidence="1" type="ORF">D3P05_23615</name>
</gene>
<evidence type="ECO:0000313" key="1">
    <source>
        <dbReference type="EMBL" id="RJK98808.1"/>
    </source>
</evidence>
<dbReference type="EMBL" id="QZEW01000201">
    <property type="protein sequence ID" value="RJK98808.1"/>
    <property type="molecule type" value="Genomic_DNA"/>
</dbReference>
<keyword evidence="2" id="KW-1185">Reference proteome</keyword>